<dbReference type="AlphaFoldDB" id="A0A221VYR2"/>
<proteinExistence type="predicted"/>
<dbReference type="OrthoDB" id="436461at2"/>
<protein>
    <submittedName>
        <fullName evidence="1">Z1 domain protein</fullName>
    </submittedName>
</protein>
<evidence type="ECO:0000313" key="1">
    <source>
        <dbReference type="EMBL" id="ASO18634.1"/>
    </source>
</evidence>
<dbReference type="Proteomes" id="UP000204221">
    <property type="component" value="Chromosome"/>
</dbReference>
<evidence type="ECO:0000313" key="2">
    <source>
        <dbReference type="Proteomes" id="UP000204221"/>
    </source>
</evidence>
<dbReference type="EMBL" id="CP022521">
    <property type="protein sequence ID" value="ASO18634.1"/>
    <property type="molecule type" value="Genomic_DNA"/>
</dbReference>
<reference evidence="1 2" key="1">
    <citation type="submission" date="2017-07" db="EMBL/GenBank/DDBJ databases">
        <title>Complete genome sequence of Actinoalloteichus hoggarensis DSM 45943, type strain of Actinoalloteichus hoggarensis.</title>
        <authorList>
            <person name="Ruckert C."/>
            <person name="Nouioui I."/>
            <person name="Willmese J."/>
            <person name="van Wezel G."/>
            <person name="Klenk H.-P."/>
            <person name="Kalinowski J."/>
            <person name="Zotchev S.B."/>
        </authorList>
    </citation>
    <scope>NUCLEOTIDE SEQUENCE [LARGE SCALE GENOMIC DNA]</scope>
    <source>
        <strain evidence="1 2">DSM 45943</strain>
    </source>
</reference>
<dbReference type="RefSeq" id="WP_093940277.1">
    <property type="nucleotide sequence ID" value="NZ_CP022521.1"/>
</dbReference>
<sequence>MNADHRKAMEIALTLLDYADDVTASDVEEAVDKALGAVGQANVDVGELRRDVESRCNVWLPTEQVLNGREDHVPWLDVARDEIEWNFWDRYRRYLGRKGWAPAQIRSINQVTDRILGSFEKPDRPGRWDRRGMVVGQVQSGKTANYTGVICKAADAGYRLIVVLAGLHNSLRSQTQHRLDMEFLGFDTRSNRSYDQTNAKVGVGQMKGKFLHVHSLTSSDEKGDFQVKVAKQVWLNAGGGDPVILVVKKNASVLRNLHLWATRLNQELDPETGQQIVRDVPLLVIDDEADNASVNTKARPSGENGHPIDDYDPTKINGLIRKLLRTFEKSAYLAYTATPFANIFIDADEKTDKYGEDLFPRSFIINLRPPSNYVGVNTVFGLDSDVNSGIEGQAGLPIIGTFDDHEIWLPNKHKKDTVPGRLPASLLTAVNAFLLATAARRVRGHEDHNSMLVHVTRFTDVQALVRRALHEHLDLMRQRVWHGDPASRDSPWLALESLWRTDFVPTTDALLRNPDLTSEVGAVVDWTQIRDALPGVLDDVELRVLNGKSEDALTYSEAERPLTLIAVGGDKLSRGLTLEGLTVSYYLRASKMYDTLMQMGRWFGYRPDYLDLCRLYTTEELAGWYRDIALANEELLREFEYMAALGKTPQEYGLRVRAHPDGLMITARTKMRNGTDVDITFSQTISESITFETDGEVLRNNLATTEHLVSAMGTPAPRQGVLDTVRWDNVPAHDVLDFLDGYEASDVATKAQPRALAEYIRTLLTTKEPELTTWTVGLVSVSGNDRTTHKIGDFEVGLVERALYLPKERASAGPEYKAGLRAGNDRYVIRRLVSPSDERMDLSDEEAKQALEMTKQAWQLDPKTRKTAPSVPGGLSIRDVRPPSRGLLLLYPLKPDTWMHPDLPPVGFALSFPTSRTAKTIKYRVTNLWWDQEFGSQDSDEEQP</sequence>
<keyword evidence="2" id="KW-1185">Reference proteome</keyword>
<organism evidence="1 2">
    <name type="scientific">Actinoalloteichus hoggarensis</name>
    <dbReference type="NCBI Taxonomy" id="1470176"/>
    <lineage>
        <taxon>Bacteria</taxon>
        <taxon>Bacillati</taxon>
        <taxon>Actinomycetota</taxon>
        <taxon>Actinomycetes</taxon>
        <taxon>Pseudonocardiales</taxon>
        <taxon>Pseudonocardiaceae</taxon>
        <taxon>Actinoalloteichus</taxon>
    </lineage>
</organism>
<name>A0A221VYR2_9PSEU</name>
<dbReference type="Pfam" id="PF10593">
    <property type="entry name" value="Z1"/>
    <property type="match status" value="1"/>
</dbReference>
<dbReference type="InterPro" id="IPR018310">
    <property type="entry name" value="Put_endonuclease_Z1-dom"/>
</dbReference>
<gene>
    <name evidence="1" type="ORF">AHOG_04905</name>
</gene>
<accession>A0A221VYR2</accession>
<dbReference type="KEGG" id="ahg:AHOG_04905"/>